<dbReference type="PANTHER" id="PTHR35339">
    <property type="entry name" value="LINALOOL DEHYDRATASE_ISOMERASE DOMAIN-CONTAINING PROTEIN"/>
    <property type="match status" value="1"/>
</dbReference>
<comment type="caution">
    <text evidence="3">The sequence shown here is derived from an EMBL/GenBank/DDBJ whole genome shotgun (WGS) entry which is preliminary data.</text>
</comment>
<feature type="domain" description="DUF2264" evidence="1">
    <location>
        <begin position="14"/>
        <end position="361"/>
    </location>
</feature>
<dbReference type="PIRSF" id="PIRSF014753">
    <property type="entry name" value="UCP014753"/>
    <property type="match status" value="1"/>
</dbReference>
<evidence type="ECO:0000259" key="2">
    <source>
        <dbReference type="Pfam" id="PF20938"/>
    </source>
</evidence>
<evidence type="ECO:0000259" key="1">
    <source>
        <dbReference type="Pfam" id="PF10022"/>
    </source>
</evidence>
<dbReference type="Pfam" id="PF20938">
    <property type="entry name" value="DUF2264_C"/>
    <property type="match status" value="1"/>
</dbReference>
<dbReference type="Proteomes" id="UP000475325">
    <property type="component" value="Unassembled WGS sequence"/>
</dbReference>
<sequence>MKPFNPLAGNPLATRDDFAKACISLLDPLIPSLTPGSSAVKLGETGTRYDETAAQVEGYARPLWALAALLAGGRKWEGTQKFVEGLGNGTDPEHEEYWGAALDTDQRMVEMCPIGFTLAVAGDHFWEGLNERQKANVAKYFDITEKEMPNTNWLWFRVFANLGLSKNGYKYDHDRMEKDMNHLDTFYRGEGWSNDGPRDYTQMDYYSGSFAIQYLQLLYAKIAGDVDPVRAEKFKERARLYALNFVHYFHEDGRAIAFGRSLTYKFAMVGFWAAVAFADVELPAPLTWGVVKGLLLRNLRWWSKQPGAFTPSGTLTIGYTYPNQFMSDNYNSPGSPYWAMLSFAPLAVPADHPFWTSPEEPFPSASIPQTVALKHPGHIITRLGGHTFLLSSKQQCHYPLRAADAKYGKFAYSSAFAYSVSTGSYSLWSSAPDSTLSITYGDDAEWKTRKKCDTDGIEVIEGTSVLVSTWTPLEGVSIKTWLIPPVEETPNWHIRIHHITTTRPIKTAEGSFTVSNERRGDNRELDIYAEGNDGRFGSVNEAFAVSRSGAVGIVDAGTTNRVGETMNMDSNSNLLLNRTVCPLLLGSIEKEAWYITLVWVQEAARNTLLGEKSGFTLTPTFSKNILKSLKGGIYL</sequence>
<evidence type="ECO:0008006" key="5">
    <source>
        <dbReference type="Google" id="ProtNLM"/>
    </source>
</evidence>
<reference evidence="3 4" key="1">
    <citation type="submission" date="2019-06" db="EMBL/GenBank/DDBJ databases">
        <authorList>
            <person name="Palmer J.M."/>
        </authorList>
    </citation>
    <scope>NUCLEOTIDE SEQUENCE [LARGE SCALE GENOMIC DNA]</scope>
    <source>
        <strain evidence="3 4">TWF102</strain>
    </source>
</reference>
<feature type="domain" description="DUF2264" evidence="2">
    <location>
        <begin position="368"/>
        <end position="603"/>
    </location>
</feature>
<dbReference type="EMBL" id="WIQW01000026">
    <property type="protein sequence ID" value="KAF3100417.1"/>
    <property type="molecule type" value="Genomic_DNA"/>
</dbReference>
<dbReference type="Pfam" id="PF10022">
    <property type="entry name" value="DUF2264"/>
    <property type="match status" value="1"/>
</dbReference>
<evidence type="ECO:0000313" key="3">
    <source>
        <dbReference type="EMBL" id="KAF3100417.1"/>
    </source>
</evidence>
<dbReference type="InterPro" id="IPR016624">
    <property type="entry name" value="UCP014753"/>
</dbReference>
<dbReference type="InterPro" id="IPR049237">
    <property type="entry name" value="DUF2264_C"/>
</dbReference>
<evidence type="ECO:0000313" key="4">
    <source>
        <dbReference type="Proteomes" id="UP000475325"/>
    </source>
</evidence>
<name>A0A7C8NE55_ORBOL</name>
<dbReference type="InterPro" id="IPR049349">
    <property type="entry name" value="DUF2264_N"/>
</dbReference>
<accession>A0A7C8NE55</accession>
<dbReference type="PANTHER" id="PTHR35339:SF4">
    <property type="entry name" value="LINALOOL DEHYDRATASE_ISOMERASE DOMAIN-CONTAINING PROTEIN"/>
    <property type="match status" value="1"/>
</dbReference>
<organism evidence="3 4">
    <name type="scientific">Orbilia oligospora</name>
    <name type="common">Nematode-trapping fungus</name>
    <name type="synonym">Arthrobotrys oligospora</name>
    <dbReference type="NCBI Taxonomy" id="2813651"/>
    <lineage>
        <taxon>Eukaryota</taxon>
        <taxon>Fungi</taxon>
        <taxon>Dikarya</taxon>
        <taxon>Ascomycota</taxon>
        <taxon>Pezizomycotina</taxon>
        <taxon>Orbiliomycetes</taxon>
        <taxon>Orbiliales</taxon>
        <taxon>Orbiliaceae</taxon>
        <taxon>Orbilia</taxon>
    </lineage>
</organism>
<protein>
    <recommendedName>
        <fullName evidence="5">DUF2264 domain-containing protein</fullName>
    </recommendedName>
</protein>
<gene>
    <name evidence="3" type="ORF">TWF102_005296</name>
</gene>
<proteinExistence type="predicted"/>
<dbReference type="AlphaFoldDB" id="A0A7C8NE55"/>